<sequence>MVVFGNYRCYYGGVEEDRRNKKMKLATRINSFLPKFNHDVEEVLQEFNRLGLTHVDFNYPEHVADISAEKMKKMLQENKLKANGVALRFRSEFINGELGNADQSISSNAVKLCKEACDYCREVGGEVVTIWLGFDGFDYSFQIDYEKVWNQIKACMIEITDYAPDLKISIEYKPFQPRAYAFLDSFGVALSMVHEVGRENLGITLDYCHMLMKHENPAYGASILGSRQKLFGVHLNDGYGLNDDGLMIGTSSLIKTIEFIYYTKLHNYDHAFYFDTFPIIEDPVAECERNINMIKKIDAIIERLGMDYIANVIKQNSAVKVSDLVLEILA</sequence>
<dbReference type="Proteomes" id="UP000183039">
    <property type="component" value="Unassembled WGS sequence"/>
</dbReference>
<feature type="domain" description="Xylose isomerase-like TIM barrel" evidence="1">
    <location>
        <begin position="49"/>
        <end position="294"/>
    </location>
</feature>
<evidence type="ECO:0000313" key="3">
    <source>
        <dbReference type="Proteomes" id="UP000183039"/>
    </source>
</evidence>
<organism evidence="2 3">
    <name type="scientific">Enterococcus silesiacus</name>
    <dbReference type="NCBI Taxonomy" id="332949"/>
    <lineage>
        <taxon>Bacteria</taxon>
        <taxon>Bacillati</taxon>
        <taxon>Bacillota</taxon>
        <taxon>Bacilli</taxon>
        <taxon>Lactobacillales</taxon>
        <taxon>Enterococcaceae</taxon>
        <taxon>Enterococcus</taxon>
    </lineage>
</organism>
<proteinExistence type="predicted"/>
<comment type="caution">
    <text evidence="2">The sequence shown here is derived from an EMBL/GenBank/DDBJ whole genome shotgun (WGS) entry which is preliminary data.</text>
</comment>
<dbReference type="Pfam" id="PF01261">
    <property type="entry name" value="AP_endonuc_2"/>
    <property type="match status" value="1"/>
</dbReference>
<name>A0AA91GCT9_9ENTE</name>
<dbReference type="InterPro" id="IPR036237">
    <property type="entry name" value="Xyl_isomerase-like_sf"/>
</dbReference>
<dbReference type="SUPFAM" id="SSF51658">
    <property type="entry name" value="Xylose isomerase-like"/>
    <property type="match status" value="1"/>
</dbReference>
<reference evidence="2 3" key="1">
    <citation type="submission" date="2014-12" db="EMBL/GenBank/DDBJ databases">
        <title>Draft genome sequences of 29 type strains of Enterococci.</title>
        <authorList>
            <person name="Zhong Z."/>
            <person name="Sun Z."/>
            <person name="Liu W."/>
            <person name="Zhang W."/>
            <person name="Zhang H."/>
        </authorList>
    </citation>
    <scope>NUCLEOTIDE SEQUENCE [LARGE SCALE GENOMIC DNA]</scope>
    <source>
        <strain evidence="2 3">DSM 22801</strain>
    </source>
</reference>
<dbReference type="PANTHER" id="PTHR12110">
    <property type="entry name" value="HYDROXYPYRUVATE ISOMERASE"/>
    <property type="match status" value="1"/>
</dbReference>
<dbReference type="InterPro" id="IPR013022">
    <property type="entry name" value="Xyl_isomerase-like_TIM-brl"/>
</dbReference>
<evidence type="ECO:0000313" key="2">
    <source>
        <dbReference type="EMBL" id="OJG89729.1"/>
    </source>
</evidence>
<dbReference type="InterPro" id="IPR050312">
    <property type="entry name" value="IolE/XylAMocC-like"/>
</dbReference>
<dbReference type="EMBL" id="JXLC01000022">
    <property type="protein sequence ID" value="OJG89729.1"/>
    <property type="molecule type" value="Genomic_DNA"/>
</dbReference>
<dbReference type="Gene3D" id="3.20.20.150">
    <property type="entry name" value="Divalent-metal-dependent TIM barrel enzymes"/>
    <property type="match status" value="1"/>
</dbReference>
<evidence type="ECO:0000259" key="1">
    <source>
        <dbReference type="Pfam" id="PF01261"/>
    </source>
</evidence>
<dbReference type="AlphaFoldDB" id="A0AA91GCT9"/>
<protein>
    <recommendedName>
        <fullName evidence="1">Xylose isomerase-like TIM barrel domain-containing protein</fullName>
    </recommendedName>
</protein>
<accession>A0AA91GCT9</accession>
<gene>
    <name evidence="2" type="ORF">RV15_GL001570</name>
</gene>